<dbReference type="STRING" id="411473.RUMCAL_03034"/>
<gene>
    <name evidence="1" type="ORF">RUMCAL_03034</name>
</gene>
<organism evidence="1 2">
    <name type="scientific">Ruminococcus callidus ATCC 27760</name>
    <dbReference type="NCBI Taxonomy" id="411473"/>
    <lineage>
        <taxon>Bacteria</taxon>
        <taxon>Bacillati</taxon>
        <taxon>Bacillota</taxon>
        <taxon>Clostridia</taxon>
        <taxon>Eubacteriales</taxon>
        <taxon>Oscillospiraceae</taxon>
        <taxon>Ruminococcus</taxon>
    </lineage>
</organism>
<protein>
    <submittedName>
        <fullName evidence="1">Uncharacterized protein</fullName>
    </submittedName>
</protein>
<dbReference type="Proteomes" id="UP000016662">
    <property type="component" value="Unassembled WGS sequence"/>
</dbReference>
<evidence type="ECO:0000313" key="2">
    <source>
        <dbReference type="Proteomes" id="UP000016662"/>
    </source>
</evidence>
<keyword evidence="2" id="KW-1185">Reference proteome</keyword>
<proteinExistence type="predicted"/>
<evidence type="ECO:0000313" key="1">
    <source>
        <dbReference type="EMBL" id="ERJ89007.1"/>
    </source>
</evidence>
<accession>U2K9S4</accession>
<reference evidence="1 2" key="1">
    <citation type="submission" date="2013-07" db="EMBL/GenBank/DDBJ databases">
        <authorList>
            <person name="Weinstock G."/>
            <person name="Sodergren E."/>
            <person name="Wylie T."/>
            <person name="Fulton L."/>
            <person name="Fulton R."/>
            <person name="Fronick C."/>
            <person name="O'Laughlin M."/>
            <person name="Godfrey J."/>
            <person name="Miner T."/>
            <person name="Herter B."/>
            <person name="Appelbaum E."/>
            <person name="Cordes M."/>
            <person name="Lek S."/>
            <person name="Wollam A."/>
            <person name="Pepin K.H."/>
            <person name="Palsikar V.B."/>
            <person name="Mitreva M."/>
            <person name="Wilson R.K."/>
        </authorList>
    </citation>
    <scope>NUCLEOTIDE SEQUENCE [LARGE SCALE GENOMIC DNA]</scope>
    <source>
        <strain evidence="1 2">ATCC 27760</strain>
    </source>
</reference>
<dbReference type="HOGENOM" id="CLU_3316447_0_0_9"/>
<dbReference type="EMBL" id="AWVF01000393">
    <property type="protein sequence ID" value="ERJ89007.1"/>
    <property type="molecule type" value="Genomic_DNA"/>
</dbReference>
<dbReference type="AlphaFoldDB" id="U2K9S4"/>
<comment type="caution">
    <text evidence="1">The sequence shown here is derived from an EMBL/GenBank/DDBJ whole genome shotgun (WGS) entry which is preliminary data.</text>
</comment>
<sequence length="39" mass="4429">MFPTDSHISVQCFSIIPYFPSNCKPTFDTFLLFAGKTNL</sequence>
<name>U2K9S4_9FIRM</name>